<feature type="domain" description="Apple" evidence="24">
    <location>
        <begin position="309"/>
        <end position="390"/>
    </location>
</feature>
<feature type="domain" description="Bulb-type lectin" evidence="23">
    <location>
        <begin position="30"/>
        <end position="154"/>
    </location>
</feature>
<dbReference type="CDD" id="cd00028">
    <property type="entry name" value="B_lectin"/>
    <property type="match status" value="1"/>
</dbReference>
<keyword evidence="15" id="KW-1015">Disulfide bond</keyword>
<dbReference type="CDD" id="cd01098">
    <property type="entry name" value="PAN_AP_plant"/>
    <property type="match status" value="1"/>
</dbReference>
<keyword evidence="26" id="KW-1185">Reference proteome</keyword>
<accession>A0AAP0N9X8</accession>
<evidence type="ECO:0000256" key="13">
    <source>
        <dbReference type="ARBA" id="ARBA00022989"/>
    </source>
</evidence>
<name>A0AAP0N9X8_LIQFO</name>
<feature type="transmembrane region" description="Helical" evidence="20">
    <location>
        <begin position="416"/>
        <end position="439"/>
    </location>
</feature>
<dbReference type="FunFam" id="2.90.10.10:FF:000009">
    <property type="entry name" value="Receptor-like serine/threonine-protein kinase SD1-8"/>
    <property type="match status" value="1"/>
</dbReference>
<evidence type="ECO:0000256" key="1">
    <source>
        <dbReference type="ARBA" id="ARBA00004251"/>
    </source>
</evidence>
<dbReference type="PROSITE" id="PS50948">
    <property type="entry name" value="PAN"/>
    <property type="match status" value="1"/>
</dbReference>
<dbReference type="GO" id="GO:0004674">
    <property type="term" value="F:protein serine/threonine kinase activity"/>
    <property type="evidence" value="ECO:0007669"/>
    <property type="project" value="UniProtKB-KW"/>
</dbReference>
<comment type="catalytic activity">
    <reaction evidence="19">
        <text>L-seryl-[protein] + ATP = O-phospho-L-seryl-[protein] + ADP + H(+)</text>
        <dbReference type="Rhea" id="RHEA:17989"/>
        <dbReference type="Rhea" id="RHEA-COMP:9863"/>
        <dbReference type="Rhea" id="RHEA-COMP:11604"/>
        <dbReference type="ChEBI" id="CHEBI:15378"/>
        <dbReference type="ChEBI" id="CHEBI:29999"/>
        <dbReference type="ChEBI" id="CHEBI:30616"/>
        <dbReference type="ChEBI" id="CHEBI:83421"/>
        <dbReference type="ChEBI" id="CHEBI:456216"/>
        <dbReference type="EC" id="2.7.11.1"/>
    </reaction>
</comment>
<comment type="catalytic activity">
    <reaction evidence="18">
        <text>L-threonyl-[protein] + ATP = O-phospho-L-threonyl-[protein] + ADP + H(+)</text>
        <dbReference type="Rhea" id="RHEA:46608"/>
        <dbReference type="Rhea" id="RHEA-COMP:11060"/>
        <dbReference type="Rhea" id="RHEA-COMP:11605"/>
        <dbReference type="ChEBI" id="CHEBI:15378"/>
        <dbReference type="ChEBI" id="CHEBI:30013"/>
        <dbReference type="ChEBI" id="CHEBI:30616"/>
        <dbReference type="ChEBI" id="CHEBI:61977"/>
        <dbReference type="ChEBI" id="CHEBI:456216"/>
        <dbReference type="EC" id="2.7.11.1"/>
    </reaction>
</comment>
<dbReference type="InterPro" id="IPR003609">
    <property type="entry name" value="Pan_app"/>
</dbReference>
<dbReference type="Pfam" id="PF01453">
    <property type="entry name" value="B_lectin"/>
    <property type="match status" value="1"/>
</dbReference>
<reference evidence="25 26" key="1">
    <citation type="journal article" date="2024" name="Plant J.">
        <title>Genome sequences and population genomics reveal climatic adaptation and genomic divergence between two closely related sweetgum species.</title>
        <authorList>
            <person name="Xu W.Q."/>
            <person name="Ren C.Q."/>
            <person name="Zhang X.Y."/>
            <person name="Comes H.P."/>
            <person name="Liu X.H."/>
            <person name="Li Y.G."/>
            <person name="Kettle C.J."/>
            <person name="Jalonen R."/>
            <person name="Gaisberger H."/>
            <person name="Ma Y.Z."/>
            <person name="Qiu Y.X."/>
        </authorList>
    </citation>
    <scope>NUCLEOTIDE SEQUENCE [LARGE SCALE GENOMIC DNA]</scope>
    <source>
        <strain evidence="25">Hangzhou</strain>
    </source>
</reference>
<evidence type="ECO:0000256" key="11">
    <source>
        <dbReference type="ARBA" id="ARBA00022777"/>
    </source>
</evidence>
<keyword evidence="5" id="KW-0597">Phosphoprotein</keyword>
<evidence type="ECO:0000313" key="25">
    <source>
        <dbReference type="EMBL" id="KAK9269297.1"/>
    </source>
</evidence>
<dbReference type="InterPro" id="IPR036426">
    <property type="entry name" value="Bulb-type_lectin_dom_sf"/>
</dbReference>
<dbReference type="GO" id="GO:0005886">
    <property type="term" value="C:plasma membrane"/>
    <property type="evidence" value="ECO:0007669"/>
    <property type="project" value="UniProtKB-SubCell"/>
</dbReference>
<dbReference type="Pfam" id="PF08276">
    <property type="entry name" value="PAN_2"/>
    <property type="match status" value="1"/>
</dbReference>
<dbReference type="EC" id="2.7.11.1" evidence="2"/>
<dbReference type="GO" id="GO:0030246">
    <property type="term" value="F:carbohydrate binding"/>
    <property type="evidence" value="ECO:0007669"/>
    <property type="project" value="UniProtKB-KW"/>
</dbReference>
<gene>
    <name evidence="25" type="ORF">L1049_001068</name>
</gene>
<proteinExistence type="predicted"/>
<evidence type="ECO:0000256" key="8">
    <source>
        <dbReference type="ARBA" id="ARBA00022729"/>
    </source>
</evidence>
<sequence>MATLGISKRPLIPPLLFVLCSFFFLSSRALDTLKPGENLKDNDTLVSSGGVFELGFFSPRGYSSSNHYLGIWLKNDPNKKPVWVANREYPIIGSSGVLTIRYDGNLVITDRRRVPIIVNPGMLAASSNTSVKLFDSGNFVLTEGKMIVWESFYFPSDTFLPGMKLGWFNLATGPIREQFLVSWQSPSNPATGSFSFGLYKNNRTELKVWLGESAASRSIGFWDGKRFKFLYESSLGELNFSYVSNLNEAFLTFNTGTNNGTSWFVITSSAEINEFTMIRQEITMVNYSFCKGSLTVNAAECSKIKPPACQDGDGDRFLEMTGLMPNSSVIIESVQLGLSDCEKMCRNNCSCAAFASFRDDGTECALYYGDKNILLDIATEGNGTIYIRGDFPKKSDQHIEVRKLYLFSDYWRKKRLLLIVLVPVVSLVVPVVVCLMCYLRSKGNEDRLRRSLALFLFQLSTDISSTDEVNGENEVEFGRRKDHELPLLSFSFIATATDNFSAANKLGEGGFGPVYKGMLQGHEIAVKRLSRRSGQGLGEFKNEMLVSGHY</sequence>
<dbReference type="SUPFAM" id="SSF56112">
    <property type="entry name" value="Protein kinase-like (PK-like)"/>
    <property type="match status" value="1"/>
</dbReference>
<keyword evidence="4" id="KW-0723">Serine/threonine-protein kinase</keyword>
<evidence type="ECO:0000256" key="10">
    <source>
        <dbReference type="ARBA" id="ARBA00022741"/>
    </source>
</evidence>
<evidence type="ECO:0000256" key="12">
    <source>
        <dbReference type="ARBA" id="ARBA00022840"/>
    </source>
</evidence>
<evidence type="ECO:0000256" key="15">
    <source>
        <dbReference type="ARBA" id="ARBA00023157"/>
    </source>
</evidence>
<comment type="caution">
    <text evidence="25">The sequence shown here is derived from an EMBL/GenBank/DDBJ whole genome shotgun (WGS) entry which is preliminary data.</text>
</comment>
<dbReference type="PROSITE" id="PS50927">
    <property type="entry name" value="BULB_LECTIN"/>
    <property type="match status" value="1"/>
</dbReference>
<feature type="chain" id="PRO_5043018752" description="non-specific serine/threonine protein kinase" evidence="21">
    <location>
        <begin position="30"/>
        <end position="550"/>
    </location>
</feature>
<keyword evidence="17" id="KW-0325">Glycoprotein</keyword>
<organism evidence="25 26">
    <name type="scientific">Liquidambar formosana</name>
    <name type="common">Formosan gum</name>
    <dbReference type="NCBI Taxonomy" id="63359"/>
    <lineage>
        <taxon>Eukaryota</taxon>
        <taxon>Viridiplantae</taxon>
        <taxon>Streptophyta</taxon>
        <taxon>Embryophyta</taxon>
        <taxon>Tracheophyta</taxon>
        <taxon>Spermatophyta</taxon>
        <taxon>Magnoliopsida</taxon>
        <taxon>eudicotyledons</taxon>
        <taxon>Gunneridae</taxon>
        <taxon>Pentapetalae</taxon>
        <taxon>Saxifragales</taxon>
        <taxon>Altingiaceae</taxon>
        <taxon>Liquidambar</taxon>
    </lineage>
</organism>
<keyword evidence="10" id="KW-0547">Nucleotide-binding</keyword>
<evidence type="ECO:0000256" key="4">
    <source>
        <dbReference type="ARBA" id="ARBA00022527"/>
    </source>
</evidence>
<evidence type="ECO:0000256" key="21">
    <source>
        <dbReference type="SAM" id="SignalP"/>
    </source>
</evidence>
<dbReference type="EMBL" id="JBBPBK010000015">
    <property type="protein sequence ID" value="KAK9269297.1"/>
    <property type="molecule type" value="Genomic_DNA"/>
</dbReference>
<keyword evidence="16" id="KW-0675">Receptor</keyword>
<evidence type="ECO:0000259" key="23">
    <source>
        <dbReference type="PROSITE" id="PS50927"/>
    </source>
</evidence>
<keyword evidence="9" id="KW-0430">Lectin</keyword>
<evidence type="ECO:0000256" key="5">
    <source>
        <dbReference type="ARBA" id="ARBA00022553"/>
    </source>
</evidence>
<evidence type="ECO:0000256" key="2">
    <source>
        <dbReference type="ARBA" id="ARBA00012513"/>
    </source>
</evidence>
<dbReference type="PROSITE" id="PS50011">
    <property type="entry name" value="PROTEIN_KINASE_DOM"/>
    <property type="match status" value="1"/>
</dbReference>
<evidence type="ECO:0000259" key="24">
    <source>
        <dbReference type="PROSITE" id="PS50948"/>
    </source>
</evidence>
<dbReference type="Proteomes" id="UP001415857">
    <property type="component" value="Unassembled WGS sequence"/>
</dbReference>
<keyword evidence="14 20" id="KW-0472">Membrane</keyword>
<dbReference type="InterPro" id="IPR001480">
    <property type="entry name" value="Bulb-type_lectin_dom"/>
</dbReference>
<evidence type="ECO:0000256" key="20">
    <source>
        <dbReference type="SAM" id="Phobius"/>
    </source>
</evidence>
<keyword evidence="7 20" id="KW-0812">Transmembrane</keyword>
<evidence type="ECO:0000256" key="6">
    <source>
        <dbReference type="ARBA" id="ARBA00022679"/>
    </source>
</evidence>
<dbReference type="GO" id="GO:0005524">
    <property type="term" value="F:ATP binding"/>
    <property type="evidence" value="ECO:0007669"/>
    <property type="project" value="UniProtKB-KW"/>
</dbReference>
<keyword evidence="13 20" id="KW-1133">Transmembrane helix</keyword>
<evidence type="ECO:0000256" key="3">
    <source>
        <dbReference type="ARBA" id="ARBA00022475"/>
    </source>
</evidence>
<evidence type="ECO:0000256" key="14">
    <source>
        <dbReference type="ARBA" id="ARBA00023136"/>
    </source>
</evidence>
<evidence type="ECO:0000256" key="7">
    <source>
        <dbReference type="ARBA" id="ARBA00022692"/>
    </source>
</evidence>
<evidence type="ECO:0000256" key="19">
    <source>
        <dbReference type="ARBA" id="ARBA00048679"/>
    </source>
</evidence>
<dbReference type="SMART" id="SM00473">
    <property type="entry name" value="PAN_AP"/>
    <property type="match status" value="1"/>
</dbReference>
<feature type="domain" description="Protein kinase" evidence="22">
    <location>
        <begin position="500"/>
        <end position="550"/>
    </location>
</feature>
<evidence type="ECO:0000256" key="9">
    <source>
        <dbReference type="ARBA" id="ARBA00022734"/>
    </source>
</evidence>
<keyword evidence="12" id="KW-0067">ATP-binding</keyword>
<dbReference type="InterPro" id="IPR000719">
    <property type="entry name" value="Prot_kinase_dom"/>
</dbReference>
<evidence type="ECO:0000313" key="26">
    <source>
        <dbReference type="Proteomes" id="UP001415857"/>
    </source>
</evidence>
<dbReference type="PANTHER" id="PTHR32444:SF247">
    <property type="entry name" value="OS01G0958200 PROTEIN"/>
    <property type="match status" value="1"/>
</dbReference>
<keyword evidence="3" id="KW-1003">Cell membrane</keyword>
<protein>
    <recommendedName>
        <fullName evidence="2">non-specific serine/threonine protein kinase</fullName>
        <ecNumber evidence="2">2.7.11.1</ecNumber>
    </recommendedName>
</protein>
<keyword evidence="8 21" id="KW-0732">Signal</keyword>
<evidence type="ECO:0000256" key="17">
    <source>
        <dbReference type="ARBA" id="ARBA00023180"/>
    </source>
</evidence>
<evidence type="ECO:0000256" key="18">
    <source>
        <dbReference type="ARBA" id="ARBA00047899"/>
    </source>
</evidence>
<evidence type="ECO:0000259" key="22">
    <source>
        <dbReference type="PROSITE" id="PS50011"/>
    </source>
</evidence>
<evidence type="ECO:0000256" key="16">
    <source>
        <dbReference type="ARBA" id="ARBA00023170"/>
    </source>
</evidence>
<comment type="subcellular location">
    <subcellularLocation>
        <location evidence="1">Cell membrane</location>
        <topology evidence="1">Single-pass type I membrane protein</topology>
    </subcellularLocation>
</comment>
<keyword evidence="6" id="KW-0808">Transferase</keyword>
<dbReference type="PANTHER" id="PTHR32444">
    <property type="entry name" value="BULB-TYPE LECTIN DOMAIN-CONTAINING PROTEIN"/>
    <property type="match status" value="1"/>
</dbReference>
<keyword evidence="11" id="KW-0418">Kinase</keyword>
<dbReference type="AlphaFoldDB" id="A0AAP0N9X8"/>
<dbReference type="InterPro" id="IPR011009">
    <property type="entry name" value="Kinase-like_dom_sf"/>
</dbReference>
<dbReference type="Gene3D" id="3.30.200.20">
    <property type="entry name" value="Phosphorylase Kinase, domain 1"/>
    <property type="match status" value="1"/>
</dbReference>
<dbReference type="SMART" id="SM00108">
    <property type="entry name" value="B_lectin"/>
    <property type="match status" value="1"/>
</dbReference>
<dbReference type="Gene3D" id="2.90.10.10">
    <property type="entry name" value="Bulb-type lectin domain"/>
    <property type="match status" value="1"/>
</dbReference>
<dbReference type="SUPFAM" id="SSF51110">
    <property type="entry name" value="alpha-D-mannose-specific plant lectins"/>
    <property type="match status" value="1"/>
</dbReference>
<feature type="signal peptide" evidence="21">
    <location>
        <begin position="1"/>
        <end position="29"/>
    </location>
</feature>